<gene>
    <name evidence="2" type="ORF">CP373A1_02105</name>
</gene>
<name>A0A174RIY9_9CLOT</name>
<dbReference type="eggNOG" id="COG3711">
    <property type="taxonomic scope" value="Bacteria"/>
</dbReference>
<protein>
    <submittedName>
        <fullName evidence="2">Transcriptional antiterminator</fullName>
    </submittedName>
</protein>
<evidence type="ECO:0000313" key="2">
    <source>
        <dbReference type="EMBL" id="OBY12409.1"/>
    </source>
</evidence>
<dbReference type="InterPro" id="IPR036634">
    <property type="entry name" value="PRD_sf"/>
</dbReference>
<dbReference type="Pfam" id="PF00874">
    <property type="entry name" value="PRD"/>
    <property type="match status" value="1"/>
</dbReference>
<dbReference type="Proteomes" id="UP000092714">
    <property type="component" value="Unassembled WGS sequence"/>
</dbReference>
<dbReference type="OrthoDB" id="3192572at2"/>
<dbReference type="Gene3D" id="1.10.1790.10">
    <property type="entry name" value="PRD domain"/>
    <property type="match status" value="1"/>
</dbReference>
<dbReference type="EMBL" id="MAPZ01000009">
    <property type="protein sequence ID" value="OBY12409.1"/>
    <property type="molecule type" value="Genomic_DNA"/>
</dbReference>
<evidence type="ECO:0000259" key="1">
    <source>
        <dbReference type="PROSITE" id="PS51372"/>
    </source>
</evidence>
<dbReference type="RefSeq" id="WP_027099710.1">
    <property type="nucleotide sequence ID" value="NZ_CABHIH010000001.1"/>
</dbReference>
<proteinExistence type="predicted"/>
<feature type="domain" description="PRD" evidence="1">
    <location>
        <begin position="15"/>
        <end position="116"/>
    </location>
</feature>
<organism evidence="2 3">
    <name type="scientific">Clostridium paraputrificum</name>
    <dbReference type="NCBI Taxonomy" id="29363"/>
    <lineage>
        <taxon>Bacteria</taxon>
        <taxon>Bacillati</taxon>
        <taxon>Bacillota</taxon>
        <taxon>Clostridia</taxon>
        <taxon>Eubacteriales</taxon>
        <taxon>Clostridiaceae</taxon>
        <taxon>Clostridium</taxon>
    </lineage>
</organism>
<dbReference type="AlphaFoldDB" id="A0A174RIY9"/>
<keyword evidence="3" id="KW-1185">Reference proteome</keyword>
<reference evidence="2 3" key="1">
    <citation type="submission" date="2016-06" db="EMBL/GenBank/DDBJ databases">
        <authorList>
            <person name="Kjaerup R.B."/>
            <person name="Dalgaard T.S."/>
            <person name="Juul-Madsen H.R."/>
        </authorList>
    </citation>
    <scope>NUCLEOTIDE SEQUENCE [LARGE SCALE GENOMIC DNA]</scope>
    <source>
        <strain evidence="2 3">373-A1</strain>
    </source>
</reference>
<evidence type="ECO:0000313" key="3">
    <source>
        <dbReference type="Proteomes" id="UP000092714"/>
    </source>
</evidence>
<accession>A0A174RIY9</accession>
<dbReference type="InterPro" id="IPR011608">
    <property type="entry name" value="PRD"/>
</dbReference>
<dbReference type="GeneID" id="42777552"/>
<sequence length="116" mass="13632">MDLTIRLNILRDAGQITEKTYNQILKVIAFFKEKLGIELKEENGAMFITHLSSALTRIEQNKLVENIDEFIFEQVKSDINYKRAVEVTNYLEEILGELPRQERDFIEMHICTLLNK</sequence>
<comment type="caution">
    <text evidence="2">The sequence shown here is derived from an EMBL/GenBank/DDBJ whole genome shotgun (WGS) entry which is preliminary data.</text>
</comment>
<dbReference type="GO" id="GO:0006355">
    <property type="term" value="P:regulation of DNA-templated transcription"/>
    <property type="evidence" value="ECO:0007669"/>
    <property type="project" value="InterPro"/>
</dbReference>
<dbReference type="SUPFAM" id="SSF63520">
    <property type="entry name" value="PTS-regulatory domain, PRD"/>
    <property type="match status" value="1"/>
</dbReference>
<dbReference type="PROSITE" id="PS51372">
    <property type="entry name" value="PRD_2"/>
    <property type="match status" value="1"/>
</dbReference>